<feature type="domain" description="SpoVT-AbrB" evidence="8">
    <location>
        <begin position="81"/>
        <end position="124"/>
    </location>
</feature>
<evidence type="ECO:0000256" key="6">
    <source>
        <dbReference type="ARBA" id="ARBA00023163"/>
    </source>
</evidence>
<proteinExistence type="inferred from homology"/>
<dbReference type="CDD" id="cd16321">
    <property type="entry name" value="MraZ_C"/>
    <property type="match status" value="1"/>
</dbReference>
<dbReference type="CDD" id="cd16320">
    <property type="entry name" value="MraZ_N"/>
    <property type="match status" value="1"/>
</dbReference>
<evidence type="ECO:0000256" key="2">
    <source>
        <dbReference type="ARBA" id="ARBA00022490"/>
    </source>
</evidence>
<evidence type="ECO:0000256" key="5">
    <source>
        <dbReference type="ARBA" id="ARBA00023125"/>
    </source>
</evidence>
<dbReference type="InterPro" id="IPR035644">
    <property type="entry name" value="MraZ_C"/>
</dbReference>
<dbReference type="AlphaFoldDB" id="A0A3N1L0Y6"/>
<keyword evidence="4 7" id="KW-0805">Transcription regulation</keyword>
<evidence type="ECO:0000256" key="3">
    <source>
        <dbReference type="ARBA" id="ARBA00022737"/>
    </source>
</evidence>
<evidence type="ECO:0000259" key="8">
    <source>
        <dbReference type="PROSITE" id="PS51740"/>
    </source>
</evidence>
<name>A0A3N1L0Y6_9PROT</name>
<dbReference type="Gene3D" id="3.40.1550.20">
    <property type="entry name" value="Transcriptional regulator MraZ domain"/>
    <property type="match status" value="1"/>
</dbReference>
<reference evidence="9 10" key="1">
    <citation type="submission" date="2018-11" db="EMBL/GenBank/DDBJ databases">
        <title>Genomic Encyclopedia of Type Strains, Phase IV (KMG-IV): sequencing the most valuable type-strain genomes for metagenomic binning, comparative biology and taxonomic classification.</title>
        <authorList>
            <person name="Goeker M."/>
        </authorList>
    </citation>
    <scope>NUCLEOTIDE SEQUENCE [LARGE SCALE GENOMIC DNA]</scope>
    <source>
        <strain evidence="9 10">DSM 5900</strain>
    </source>
</reference>
<keyword evidence="5 7" id="KW-0238">DNA-binding</keyword>
<dbReference type="PROSITE" id="PS51740">
    <property type="entry name" value="SPOVT_ABRB"/>
    <property type="match status" value="2"/>
</dbReference>
<evidence type="ECO:0000256" key="7">
    <source>
        <dbReference type="HAMAP-Rule" id="MF_01008"/>
    </source>
</evidence>
<evidence type="ECO:0000313" key="10">
    <source>
        <dbReference type="Proteomes" id="UP000278222"/>
    </source>
</evidence>
<comment type="subunit">
    <text evidence="7">Forms oligomers.</text>
</comment>
<accession>A0A3N1L0Y6</accession>
<dbReference type="InterPro" id="IPR020603">
    <property type="entry name" value="MraZ_dom"/>
</dbReference>
<dbReference type="GO" id="GO:0009295">
    <property type="term" value="C:nucleoid"/>
    <property type="evidence" value="ECO:0007669"/>
    <property type="project" value="UniProtKB-SubCell"/>
</dbReference>
<dbReference type="EMBL" id="RJKX01000015">
    <property type="protein sequence ID" value="ROP84106.1"/>
    <property type="molecule type" value="Genomic_DNA"/>
</dbReference>
<dbReference type="InterPro" id="IPR037914">
    <property type="entry name" value="SpoVT-AbrB_sf"/>
</dbReference>
<dbReference type="Pfam" id="PF02381">
    <property type="entry name" value="MraZ"/>
    <property type="match status" value="1"/>
</dbReference>
<sequence length="155" mass="17044">MFVSTFVNRIDRKGRVSVPATFRAALRNQEFEGIVAFPTLGQPAFEGCGMDFMERLSASLDEFDMFSPKRDELAAIVFADAHQLTFDGEGRISLPASMIEHCGIEAEVAFVGRGRSFQIWEPATFRQHAAEVRRRALSEGATLPVRPVAPGGKAP</sequence>
<dbReference type="InterPro" id="IPR035642">
    <property type="entry name" value="MraZ_N"/>
</dbReference>
<dbReference type="SUPFAM" id="SSF89447">
    <property type="entry name" value="AbrB/MazE/MraZ-like"/>
    <property type="match status" value="1"/>
</dbReference>
<dbReference type="HAMAP" id="MF_01008">
    <property type="entry name" value="MraZ"/>
    <property type="match status" value="1"/>
</dbReference>
<evidence type="ECO:0000313" key="9">
    <source>
        <dbReference type="EMBL" id="ROP84106.1"/>
    </source>
</evidence>
<organism evidence="9 10">
    <name type="scientific">Stella humosa</name>
    <dbReference type="NCBI Taxonomy" id="94"/>
    <lineage>
        <taxon>Bacteria</taxon>
        <taxon>Pseudomonadati</taxon>
        <taxon>Pseudomonadota</taxon>
        <taxon>Alphaproteobacteria</taxon>
        <taxon>Rhodospirillales</taxon>
        <taxon>Stellaceae</taxon>
        <taxon>Stella</taxon>
    </lineage>
</organism>
<comment type="subcellular location">
    <subcellularLocation>
        <location evidence="7">Cytoplasm</location>
        <location evidence="7">Nucleoid</location>
    </subcellularLocation>
</comment>
<comment type="similarity">
    <text evidence="7">Belongs to the MraZ family.</text>
</comment>
<dbReference type="GO" id="GO:0000976">
    <property type="term" value="F:transcription cis-regulatory region binding"/>
    <property type="evidence" value="ECO:0007669"/>
    <property type="project" value="TreeGrafter"/>
</dbReference>
<dbReference type="InterPro" id="IPR007159">
    <property type="entry name" value="SpoVT-AbrB_dom"/>
</dbReference>
<keyword evidence="2 7" id="KW-0963">Cytoplasm</keyword>
<feature type="domain" description="SpoVT-AbrB" evidence="8">
    <location>
        <begin position="5"/>
        <end position="52"/>
    </location>
</feature>
<gene>
    <name evidence="7" type="primary">mraZ</name>
    <name evidence="9" type="ORF">EDC65_3454</name>
</gene>
<evidence type="ECO:0000256" key="4">
    <source>
        <dbReference type="ARBA" id="ARBA00023015"/>
    </source>
</evidence>
<keyword evidence="3" id="KW-0677">Repeat</keyword>
<dbReference type="PANTHER" id="PTHR34701">
    <property type="entry name" value="TRANSCRIPTIONAL REGULATOR MRAZ"/>
    <property type="match status" value="1"/>
</dbReference>
<dbReference type="GO" id="GO:2000143">
    <property type="term" value="P:negative regulation of DNA-templated transcription initiation"/>
    <property type="evidence" value="ECO:0007669"/>
    <property type="project" value="TreeGrafter"/>
</dbReference>
<dbReference type="InterPro" id="IPR038619">
    <property type="entry name" value="MraZ_sf"/>
</dbReference>
<evidence type="ECO:0000256" key="1">
    <source>
        <dbReference type="ARBA" id="ARBA00013860"/>
    </source>
</evidence>
<keyword evidence="10" id="KW-1185">Reference proteome</keyword>
<dbReference type="InterPro" id="IPR003444">
    <property type="entry name" value="MraZ"/>
</dbReference>
<dbReference type="NCBIfam" id="NF001477">
    <property type="entry name" value="PRK00326.2-4"/>
    <property type="match status" value="1"/>
</dbReference>
<comment type="caution">
    <text evidence="9">The sequence shown here is derived from an EMBL/GenBank/DDBJ whole genome shotgun (WGS) entry which is preliminary data.</text>
</comment>
<dbReference type="GO" id="GO:0003700">
    <property type="term" value="F:DNA-binding transcription factor activity"/>
    <property type="evidence" value="ECO:0007669"/>
    <property type="project" value="UniProtKB-UniRule"/>
</dbReference>
<keyword evidence="6 7" id="KW-0804">Transcription</keyword>
<protein>
    <recommendedName>
        <fullName evidence="1 7">Transcriptional regulator MraZ</fullName>
    </recommendedName>
</protein>
<dbReference type="PANTHER" id="PTHR34701:SF1">
    <property type="entry name" value="TRANSCRIPTIONAL REGULATOR MRAZ"/>
    <property type="match status" value="1"/>
</dbReference>
<dbReference type="Proteomes" id="UP000278222">
    <property type="component" value="Unassembled WGS sequence"/>
</dbReference>
<dbReference type="GO" id="GO:0005737">
    <property type="term" value="C:cytoplasm"/>
    <property type="evidence" value="ECO:0007669"/>
    <property type="project" value="UniProtKB-UniRule"/>
</dbReference>